<comment type="caution">
    <text evidence="3">The sequence shown here is derived from an EMBL/GenBank/DDBJ whole genome shotgun (WGS) entry which is preliminary data.</text>
</comment>
<keyword evidence="4" id="KW-1185">Reference proteome</keyword>
<keyword evidence="2" id="KW-0732">Signal</keyword>
<feature type="chain" id="PRO_5045848602" evidence="2">
    <location>
        <begin position="20"/>
        <end position="68"/>
    </location>
</feature>
<proteinExistence type="predicted"/>
<reference evidence="4" key="1">
    <citation type="journal article" date="2019" name="Int. J. Syst. Evol. Microbiol.">
        <title>The Global Catalogue of Microorganisms (GCM) 10K type strain sequencing project: providing services to taxonomists for standard genome sequencing and annotation.</title>
        <authorList>
            <consortium name="The Broad Institute Genomics Platform"/>
            <consortium name="The Broad Institute Genome Sequencing Center for Infectious Disease"/>
            <person name="Wu L."/>
            <person name="Ma J."/>
        </authorList>
    </citation>
    <scope>NUCLEOTIDE SEQUENCE [LARGE SCALE GENOMIC DNA]</scope>
    <source>
        <strain evidence="4">KCTC 52141</strain>
    </source>
</reference>
<evidence type="ECO:0000256" key="2">
    <source>
        <dbReference type="SAM" id="SignalP"/>
    </source>
</evidence>
<protein>
    <submittedName>
        <fullName evidence="3">Uncharacterized protein</fullName>
    </submittedName>
</protein>
<organism evidence="3 4">
    <name type="scientific">Gilvimarinus japonicus</name>
    <dbReference type="NCBI Taxonomy" id="1796469"/>
    <lineage>
        <taxon>Bacteria</taxon>
        <taxon>Pseudomonadati</taxon>
        <taxon>Pseudomonadota</taxon>
        <taxon>Gammaproteobacteria</taxon>
        <taxon>Cellvibrionales</taxon>
        <taxon>Cellvibrionaceae</taxon>
        <taxon>Gilvimarinus</taxon>
    </lineage>
</organism>
<feature type="region of interest" description="Disordered" evidence="1">
    <location>
        <begin position="46"/>
        <end position="68"/>
    </location>
</feature>
<name>A0ABV7HSC2_9GAMM</name>
<accession>A0ABV7HSC2</accession>
<feature type="compositionally biased region" description="Acidic residues" evidence="1">
    <location>
        <begin position="48"/>
        <end position="68"/>
    </location>
</feature>
<evidence type="ECO:0000256" key="1">
    <source>
        <dbReference type="SAM" id="MobiDB-lite"/>
    </source>
</evidence>
<dbReference type="Proteomes" id="UP001595548">
    <property type="component" value="Unassembled WGS sequence"/>
</dbReference>
<dbReference type="RefSeq" id="WP_339615862.1">
    <property type="nucleotide sequence ID" value="NZ_AP031500.1"/>
</dbReference>
<sequence length="68" mass="7219">MKAIKQLLLMMMITVPLMACDTNDGPVEEMGESMDNAAEETKDAMGDAADDVGDGMEDACEEVSGENC</sequence>
<dbReference type="EMBL" id="JBHRTL010000031">
    <property type="protein sequence ID" value="MFC3156707.1"/>
    <property type="molecule type" value="Genomic_DNA"/>
</dbReference>
<evidence type="ECO:0000313" key="3">
    <source>
        <dbReference type="EMBL" id="MFC3156707.1"/>
    </source>
</evidence>
<gene>
    <name evidence="3" type="ORF">ACFOEB_15960</name>
</gene>
<feature type="signal peptide" evidence="2">
    <location>
        <begin position="1"/>
        <end position="19"/>
    </location>
</feature>
<evidence type="ECO:0000313" key="4">
    <source>
        <dbReference type="Proteomes" id="UP001595548"/>
    </source>
</evidence>